<dbReference type="Proteomes" id="UP001172386">
    <property type="component" value="Unassembled WGS sequence"/>
</dbReference>
<dbReference type="EMBL" id="JAPDRQ010000079">
    <property type="protein sequence ID" value="KAJ9656337.1"/>
    <property type="molecule type" value="Genomic_DNA"/>
</dbReference>
<evidence type="ECO:0000313" key="1">
    <source>
        <dbReference type="EMBL" id="KAJ9656337.1"/>
    </source>
</evidence>
<keyword evidence="1" id="KW-0378">Hydrolase</keyword>
<reference evidence="1" key="1">
    <citation type="submission" date="2022-10" db="EMBL/GenBank/DDBJ databases">
        <title>Culturing micro-colonial fungi from biological soil crusts in the Mojave desert and describing Neophaeococcomyces mojavensis, and introducing the new genera and species Taxawa tesnikishii.</title>
        <authorList>
            <person name="Kurbessoian T."/>
            <person name="Stajich J.E."/>
        </authorList>
    </citation>
    <scope>NUCLEOTIDE SEQUENCE</scope>
    <source>
        <strain evidence="1">JES_112</strain>
    </source>
</reference>
<protein>
    <submittedName>
        <fullName evidence="1">Alpha,alpha-trehalase ath1</fullName>
        <ecNumber evidence="1">3.2.1.28</ecNumber>
    </submittedName>
</protein>
<name>A0ACC3A760_9EURO</name>
<organism evidence="1 2">
    <name type="scientific">Neophaeococcomyces mojaviensis</name>
    <dbReference type="NCBI Taxonomy" id="3383035"/>
    <lineage>
        <taxon>Eukaryota</taxon>
        <taxon>Fungi</taxon>
        <taxon>Dikarya</taxon>
        <taxon>Ascomycota</taxon>
        <taxon>Pezizomycotina</taxon>
        <taxon>Eurotiomycetes</taxon>
        <taxon>Chaetothyriomycetidae</taxon>
        <taxon>Chaetothyriales</taxon>
        <taxon>Chaetothyriales incertae sedis</taxon>
        <taxon>Neophaeococcomyces</taxon>
    </lineage>
</organism>
<dbReference type="EC" id="3.2.1.28" evidence="1"/>
<comment type="caution">
    <text evidence="1">The sequence shown here is derived from an EMBL/GenBank/DDBJ whole genome shotgun (WGS) entry which is preliminary data.</text>
</comment>
<keyword evidence="2" id="KW-1185">Reference proteome</keyword>
<gene>
    <name evidence="1" type="primary">ATH1</name>
    <name evidence="1" type="ORF">H2198_005020</name>
</gene>
<sequence>MRNPSLLNSFLSLPFLLANITIASPFARQQDDASSSTSIYATRFANVTWNNDEWLLTTTDLDQGHYQSRISLANGYIGINVAALGPFFEYDQPVAGDVLNGWPLFNRRQTFATVGGFWGIEPELNGTNFPWLSQYGWDTAISGIPHWAGISLDLGGSAALHSGTNASEIQNFTSSIDMKHGLMNWAFTWSPPSHGSFDISYQMFLHKVNVTQAYISMNITAHADTRANLVNILDGDCATRTTPGPKGSDSGFIFSSVHPDGLNNITAYVYANLSVPGVAVSPPEDTYNASYIGKNTSSIAAALPVNLTAGTTVSAFKYVGIASTDAFSNPQQMARNSASAAMNVGYTSALRSHIAEWSTLFPPTSVDNFSFPDNGSLPGNNDIIEAQIMAVVNPFYLLQNTVSEAAANAYTNASINSHSISVGGLGSDSYAGQIFWDAEVWMQPGLVATFPYAARGILNYRIERYAQAQANIETAYQSSKNTTTYSSNGAIFPWTSGRYGNCTATGPCWDYEYHINGDIGLDFINYWVTSGDTAFFEKNLQPIYDSISITLSEILTPNGSNWALTNMTDPDEFANHIDNGGFTMALIGETLENANEFREYFNQSTNQTWTSQAENVLISKDTAANVLLEYTGMNGTVSVKQADVVLVTYPLSYSGQNYTAEDSLSDLDYYANKQSADGPGMTYSVFSIVANEASPSGCSAYTYQQYSTQPYVRGPWFQFSEQLIDNYGENGGFHPAFPFLTGHGGANQVILFGYLGLRLVPDWVLHIDPSLPPQIPNIRYRTFYWQGWPITSYSNQTHTTLSRSSTIPIAAGAVSNSTFTHSPIPVAVGSINGAQTHYSLPPNGTLTVPNRQYGNNASIPNNLCQCKPAFSDAEIVPGQFAISAVDGASSTKFQPAYANQTAQLTVSLPLGHRVLGFRFEWAQAPPYNYSIFFHNDSSTSTDFGIATAQTIIQGARVSISDAFTLQDVAKIEQPKQNTSSIWFNGTKLYSDGQLQVTDLWTSRYATLAIWGSLYNSSLTPETMSGDGAQVAEWNVIVDKL</sequence>
<keyword evidence="1" id="KW-0326">Glycosidase</keyword>
<accession>A0ACC3A760</accession>
<evidence type="ECO:0000313" key="2">
    <source>
        <dbReference type="Proteomes" id="UP001172386"/>
    </source>
</evidence>
<proteinExistence type="predicted"/>